<organism evidence="1">
    <name type="scientific">marine metagenome</name>
    <dbReference type="NCBI Taxonomy" id="408172"/>
    <lineage>
        <taxon>unclassified sequences</taxon>
        <taxon>metagenomes</taxon>
        <taxon>ecological metagenomes</taxon>
    </lineage>
</organism>
<evidence type="ECO:0000313" key="1">
    <source>
        <dbReference type="EMBL" id="SVA81526.1"/>
    </source>
</evidence>
<name>A0A381YWW2_9ZZZZ</name>
<dbReference type="EMBL" id="UINC01019272">
    <property type="protein sequence ID" value="SVA81526.1"/>
    <property type="molecule type" value="Genomic_DNA"/>
</dbReference>
<accession>A0A381YWW2</accession>
<dbReference type="AlphaFoldDB" id="A0A381YWW2"/>
<sequence>MSTSGNLKGEKNVDFDNFMMIAYI</sequence>
<proteinExistence type="predicted"/>
<gene>
    <name evidence="1" type="ORF">METZ01_LOCUS134380</name>
</gene>
<protein>
    <submittedName>
        <fullName evidence="1">Uncharacterized protein</fullName>
    </submittedName>
</protein>
<reference evidence="1" key="1">
    <citation type="submission" date="2018-05" db="EMBL/GenBank/DDBJ databases">
        <authorList>
            <person name="Lanie J.A."/>
            <person name="Ng W.-L."/>
            <person name="Kazmierczak K.M."/>
            <person name="Andrzejewski T.M."/>
            <person name="Davidsen T.M."/>
            <person name="Wayne K.J."/>
            <person name="Tettelin H."/>
            <person name="Glass J.I."/>
            <person name="Rusch D."/>
            <person name="Podicherti R."/>
            <person name="Tsui H.-C.T."/>
            <person name="Winkler M.E."/>
        </authorList>
    </citation>
    <scope>NUCLEOTIDE SEQUENCE</scope>
</reference>